<feature type="compositionally biased region" description="Polar residues" evidence="7">
    <location>
        <begin position="32"/>
        <end position="44"/>
    </location>
</feature>
<dbReference type="PANTHER" id="PTHR31425:SF22">
    <property type="entry name" value="MULTIPLE C2 DOMAIN AND TRANSMEMBRANE REGION PROTEIN 6"/>
    <property type="match status" value="1"/>
</dbReference>
<comment type="subcellular location">
    <subcellularLocation>
        <location evidence="1">Membrane</location>
        <topology evidence="1">Multi-pass membrane protein</topology>
    </subcellularLocation>
</comment>
<evidence type="ECO:0000256" key="8">
    <source>
        <dbReference type="SAM" id="Phobius"/>
    </source>
</evidence>
<feature type="domain" description="C2" evidence="9">
    <location>
        <begin position="450"/>
        <end position="574"/>
    </location>
</feature>
<evidence type="ECO:0000256" key="2">
    <source>
        <dbReference type="ARBA" id="ARBA00007923"/>
    </source>
</evidence>
<dbReference type="InterPro" id="IPR047258">
    <property type="entry name" value="C2C_MCTP_PRT_plant"/>
</dbReference>
<proteinExistence type="inferred from homology"/>
<dbReference type="Gene3D" id="2.60.40.150">
    <property type="entry name" value="C2 domain"/>
    <property type="match status" value="4"/>
</dbReference>
<dbReference type="CDD" id="cd08378">
    <property type="entry name" value="C2B_MCTP_PRT_plant"/>
    <property type="match status" value="1"/>
</dbReference>
<feature type="domain" description="C2" evidence="9">
    <location>
        <begin position="291"/>
        <end position="411"/>
    </location>
</feature>
<dbReference type="InterPro" id="IPR047255">
    <property type="entry name" value="C2D_MCTP_PRT_plant"/>
</dbReference>
<comment type="similarity">
    <text evidence="2">Belongs to the MCTP family.</text>
</comment>
<feature type="transmembrane region" description="Helical" evidence="8">
    <location>
        <begin position="847"/>
        <end position="865"/>
    </location>
</feature>
<dbReference type="SUPFAM" id="SSF49562">
    <property type="entry name" value="C2 domain (Calcium/lipid-binding domain, CaLB)"/>
    <property type="match status" value="4"/>
</dbReference>
<evidence type="ECO:0000256" key="3">
    <source>
        <dbReference type="ARBA" id="ARBA00022692"/>
    </source>
</evidence>
<dbReference type="InterPro" id="IPR047257">
    <property type="entry name" value="C2B_MCTP_PRT_plant"/>
</dbReference>
<reference evidence="10 11" key="1">
    <citation type="journal article" date="2016" name="DNA Res.">
        <title>The draft genome of MD-2 pineapple using hybrid error correction of long reads.</title>
        <authorList>
            <person name="Redwan R.M."/>
            <person name="Saidin A."/>
            <person name="Kumar S.V."/>
        </authorList>
    </citation>
    <scope>NUCLEOTIDE SEQUENCE [LARGE SCALE GENOMIC DNA]</scope>
    <source>
        <strain evidence="11">cv. MD2</strain>
        <tissue evidence="10">Leaf</tissue>
    </source>
</reference>
<dbReference type="Pfam" id="PF08372">
    <property type="entry name" value="PRT_C"/>
    <property type="match status" value="1"/>
</dbReference>
<evidence type="ECO:0000256" key="1">
    <source>
        <dbReference type="ARBA" id="ARBA00004141"/>
    </source>
</evidence>
<organism evidence="10 11">
    <name type="scientific">Ananas comosus</name>
    <name type="common">Pineapple</name>
    <name type="synonym">Ananas ananas</name>
    <dbReference type="NCBI Taxonomy" id="4615"/>
    <lineage>
        <taxon>Eukaryota</taxon>
        <taxon>Viridiplantae</taxon>
        <taxon>Streptophyta</taxon>
        <taxon>Embryophyta</taxon>
        <taxon>Tracheophyta</taxon>
        <taxon>Spermatophyta</taxon>
        <taxon>Magnoliopsida</taxon>
        <taxon>Liliopsida</taxon>
        <taxon>Poales</taxon>
        <taxon>Bromeliaceae</taxon>
        <taxon>Bromelioideae</taxon>
        <taxon>Ananas</taxon>
    </lineage>
</organism>
<name>A0A199UT35_ANACO</name>
<dbReference type="FunFam" id="2.60.40.150:FF:000128">
    <property type="entry name" value="C2 domain-containing protein"/>
    <property type="match status" value="1"/>
</dbReference>
<dbReference type="InterPro" id="IPR013583">
    <property type="entry name" value="MCTP_C"/>
</dbReference>
<sequence length="1049" mass="116357">MKVAVEVADASDLMPKDGHGSANPFVEVDFQGQRQRTRTSSATSPLLERDLVFNLSDPSSSPPSHRRHRLPRPPRAAAPEGRRGPPPQLPRPRPHLRRVGGALPAEAVVQRFPLDKRGLFSNIRGDIALRVYALPDSPAESAAAAAAAAAADPQPDPVAAAAAAAAAAANGVGLDAEAEAEKKKTKKKKGKPSSRAQEGEAEGKEPPAPAPRVFFSVGAAPPPAAAGAQKPPTNVFYDEKPARAVPPPPGATVVQARPPGGAGAPGAPRPEFGLVETRPPLAARLARSGRLGARDKISSTYDLVEPMHYLYVSVVKARNLPAKDITGSLDPYVEVKLGNYKGITKHLEKNQNPVWHQVFAFSKDRIQANMVEVTVKDKDLVKDDFVGRIVFDLTDVPLRVPPDSPLAPQWYRLEDKKGDKLTTGGGPELMLAVWIGTQADEAFPEAWHSDAHSVSLDALANTRSKVYFSPKLVYLRVLAIEAQDLVPADKSRPIAPSLKIQLGHQLRRTRPGSPPGSVNPVWNEEFLFVAAEPFDEPLVITVEDRVAPGRDEPLGRLTLPVSVAVPRNEHNKPVEPKWFSLSRPTALLDEEKKESTSKFSSKVHLRLSLDLGYHVLDESTHYSSDLQPSSKNLRKPRIGILELGILSARNLVPMKAKDGRTTDAYCVAKYGNKWVRTRTLLDTLAPQWNEQYTWEVFDPCTVITIAVFDNCHVAGHNGGGDVRDQRIGKVRIRLSTLEADRIYTHLYPLLVLQTSGLKKTGELHLAVRFTCTAWVNMVTLYGKPLLPKMHYVQPISVLQLDYLRHQAMQIVAARLVRAEPPLRREVVEYMLDVDSHMFSLRRSKANFYRITSLFSGMAAIGRWYNSIRNWRNPITTVLVHVLFLILVGYPELILPTIFLYLFMIGIWSYRFRPRHPPHMDTRLSYAEMAHPDELDEEFDTFPTSKAADVVRMRYDRLRSVAGRVQTVAGDLATQGERAQALLSWRDPRATAIFIIISLIIAIVLYVTPFQVIAVIVGLYLLRHPRFRSKMPSVPYNFYRRLPSKSDMLL</sequence>
<comment type="caution">
    <text evidence="10">The sequence shown here is derived from an EMBL/GenBank/DDBJ whole genome shotgun (WGS) entry which is preliminary data.</text>
</comment>
<feature type="region of interest" description="Disordered" evidence="7">
    <location>
        <begin position="1"/>
        <end position="97"/>
    </location>
</feature>
<dbReference type="GO" id="GO:0016020">
    <property type="term" value="C:membrane"/>
    <property type="evidence" value="ECO:0007669"/>
    <property type="project" value="UniProtKB-SubCell"/>
</dbReference>
<gene>
    <name evidence="10" type="ORF">ACMD2_10495</name>
</gene>
<evidence type="ECO:0000256" key="7">
    <source>
        <dbReference type="SAM" id="MobiDB-lite"/>
    </source>
</evidence>
<keyword evidence="6 8" id="KW-0472">Membrane</keyword>
<keyword evidence="3 8" id="KW-0812">Transmembrane</keyword>
<feature type="region of interest" description="Disordered" evidence="7">
    <location>
        <begin position="178"/>
        <end position="232"/>
    </location>
</feature>
<feature type="transmembrane region" description="Helical" evidence="8">
    <location>
        <begin position="991"/>
        <end position="1021"/>
    </location>
</feature>
<evidence type="ECO:0000313" key="11">
    <source>
        <dbReference type="Proteomes" id="UP000092600"/>
    </source>
</evidence>
<dbReference type="CDD" id="cd08379">
    <property type="entry name" value="C2D_MCTP_PRT_plant"/>
    <property type="match status" value="1"/>
</dbReference>
<dbReference type="InterPro" id="IPR047259">
    <property type="entry name" value="QUIRKY-like"/>
</dbReference>
<dbReference type="CDD" id="cd04019">
    <property type="entry name" value="C2C_MCTP_PRT_plant"/>
    <property type="match status" value="1"/>
</dbReference>
<evidence type="ECO:0000313" key="10">
    <source>
        <dbReference type="EMBL" id="OAY67958.1"/>
    </source>
</evidence>
<feature type="domain" description="C2" evidence="9">
    <location>
        <begin position="622"/>
        <end position="747"/>
    </location>
</feature>
<accession>A0A199UT35</accession>
<dbReference type="AlphaFoldDB" id="A0A199UT35"/>
<dbReference type="Pfam" id="PF00168">
    <property type="entry name" value="C2"/>
    <property type="match status" value="4"/>
</dbReference>
<dbReference type="STRING" id="4615.A0A199UT35"/>
<dbReference type="InterPro" id="IPR035892">
    <property type="entry name" value="C2_domain_sf"/>
</dbReference>
<dbReference type="EMBL" id="LSRQ01005198">
    <property type="protein sequence ID" value="OAY67958.1"/>
    <property type="molecule type" value="Genomic_DNA"/>
</dbReference>
<dbReference type="Proteomes" id="UP000092600">
    <property type="component" value="Unassembled WGS sequence"/>
</dbReference>
<keyword evidence="4" id="KW-0677">Repeat</keyword>
<keyword evidence="5 8" id="KW-1133">Transmembrane helix</keyword>
<feature type="compositionally biased region" description="Basic residues" evidence="7">
    <location>
        <begin position="183"/>
        <end position="192"/>
    </location>
</feature>
<evidence type="ECO:0000256" key="5">
    <source>
        <dbReference type="ARBA" id="ARBA00022989"/>
    </source>
</evidence>
<dbReference type="FunFam" id="2.60.40.150:FF:000090">
    <property type="entry name" value="C2 domain-containing protein"/>
    <property type="match status" value="1"/>
</dbReference>
<evidence type="ECO:0000259" key="9">
    <source>
        <dbReference type="PROSITE" id="PS50004"/>
    </source>
</evidence>
<dbReference type="SMART" id="SM00239">
    <property type="entry name" value="C2"/>
    <property type="match status" value="3"/>
</dbReference>
<evidence type="ECO:0000256" key="4">
    <source>
        <dbReference type="ARBA" id="ARBA00022737"/>
    </source>
</evidence>
<dbReference type="PROSITE" id="PS50004">
    <property type="entry name" value="C2"/>
    <property type="match status" value="3"/>
</dbReference>
<protein>
    <submittedName>
        <fullName evidence="10">Protein QUIRKY</fullName>
    </submittedName>
</protein>
<dbReference type="PANTHER" id="PTHR31425">
    <property type="entry name" value="PHOSPHORIBOSYLANTHRANILATE TRANSFERASE ISOFORM 1"/>
    <property type="match status" value="1"/>
</dbReference>
<dbReference type="InterPro" id="IPR000008">
    <property type="entry name" value="C2_dom"/>
</dbReference>
<feature type="transmembrane region" description="Helical" evidence="8">
    <location>
        <begin position="877"/>
        <end position="909"/>
    </location>
</feature>
<evidence type="ECO:0000256" key="6">
    <source>
        <dbReference type="ARBA" id="ARBA00023136"/>
    </source>
</evidence>